<sequence>MAAAEGNAEKEKQVVHLHGDLDLKIIRARRLPNMDILSENFRRCFTACDACSTPSEQHHIHERALDGEIVDRKILQKSKMITSDPYVTVVVPQATVARTRVIKNSQNPIWNEYFVIPLAHPLVDLEFQVKDNDLFGAEIIGSAKISAQKIATGEFISGWFEVLGQSGKPPKPDTALKLELQFTPYEKNPVYRHGIAGDPEQQGVRHTYFPLRRGNQLKLYQDAHVTPGLLPDIELDGGKVYKAGTCWEDICHAISEAHHLIYIVGWSVFYKIKLIREPTRALPRGGDLTLGELLKYKSEEGVRVLLLVWDDTTSHDKFGIKTTGVMETHDEETKKFFKHSSVNCVLAPRYASTKLSYFKQQIVGTIFTHHQKCVLVDTQATGNNRKITAFMGGIDLCDGRYDTPEHRLFRDLDTVFKDDFHNPTYPAGTKAPREPWHDLHCRIDGPAAYDILINFEQRWRKATKFTELTLKLKRVSHWRDDSLIKIGRISWILSPELSVARDGTTIVPREDHIVRVITEDDPENWHVQIFRSIDSGSLKGFPKAVDQIHAQNLICAKDVVIDKSIQTAYIQAIRSAQHFIYIENQYFLGSSYAWPSYKNAGADNLIPMELALKIANKIRANERFAVYVVIPMWPEGDPKTNTVQEILYWQSQTMQMMYNVVARELREMKVDAHPQDYLNFYCLGKREEFPKTASTSNGDKVSDSQKNQRFMIYVHAKGMIVDDEYVIIGSANINQRSMAGSKDTEIAMGAYQPHYTWSRKQKHPLGQIYGYRKSLWAEHLSKLDDRFEEPENLECVRMVNHIAEENWRRFTNTEFTPLQGHLLRYPLHVDPDGKVSPLPDYEQFPDAGGKIIGTPSVGIPDMLTT</sequence>
<protein>
    <submittedName>
        <fullName evidence="1">Phospholipase D</fullName>
    </submittedName>
</protein>
<dbReference type="EMBL" id="CM051400">
    <property type="protein sequence ID" value="KAJ4714115.1"/>
    <property type="molecule type" value="Genomic_DNA"/>
</dbReference>
<proteinExistence type="predicted"/>
<accession>A0ACC1XRT5</accession>
<dbReference type="Proteomes" id="UP001164539">
    <property type="component" value="Chromosome 7"/>
</dbReference>
<keyword evidence="2" id="KW-1185">Reference proteome</keyword>
<name>A0ACC1XRT5_MELAZ</name>
<gene>
    <name evidence="1" type="ORF">OWV82_012646</name>
</gene>
<evidence type="ECO:0000313" key="1">
    <source>
        <dbReference type="EMBL" id="KAJ4714115.1"/>
    </source>
</evidence>
<evidence type="ECO:0000313" key="2">
    <source>
        <dbReference type="Proteomes" id="UP001164539"/>
    </source>
</evidence>
<comment type="caution">
    <text evidence="1">The sequence shown here is derived from an EMBL/GenBank/DDBJ whole genome shotgun (WGS) entry which is preliminary data.</text>
</comment>
<organism evidence="1 2">
    <name type="scientific">Melia azedarach</name>
    <name type="common">Chinaberry tree</name>
    <dbReference type="NCBI Taxonomy" id="155640"/>
    <lineage>
        <taxon>Eukaryota</taxon>
        <taxon>Viridiplantae</taxon>
        <taxon>Streptophyta</taxon>
        <taxon>Embryophyta</taxon>
        <taxon>Tracheophyta</taxon>
        <taxon>Spermatophyta</taxon>
        <taxon>Magnoliopsida</taxon>
        <taxon>eudicotyledons</taxon>
        <taxon>Gunneridae</taxon>
        <taxon>Pentapetalae</taxon>
        <taxon>rosids</taxon>
        <taxon>malvids</taxon>
        <taxon>Sapindales</taxon>
        <taxon>Meliaceae</taxon>
        <taxon>Melia</taxon>
    </lineage>
</organism>
<reference evidence="1 2" key="1">
    <citation type="journal article" date="2023" name="Science">
        <title>Complex scaffold remodeling in plant triterpene biosynthesis.</title>
        <authorList>
            <person name="De La Pena R."/>
            <person name="Hodgson H."/>
            <person name="Liu J.C."/>
            <person name="Stephenson M.J."/>
            <person name="Martin A.C."/>
            <person name="Owen C."/>
            <person name="Harkess A."/>
            <person name="Leebens-Mack J."/>
            <person name="Jimenez L.E."/>
            <person name="Osbourn A."/>
            <person name="Sattely E.S."/>
        </authorList>
    </citation>
    <scope>NUCLEOTIDE SEQUENCE [LARGE SCALE GENOMIC DNA]</scope>
    <source>
        <strain evidence="2">cv. JPN11</strain>
        <tissue evidence="1">Leaf</tissue>
    </source>
</reference>